<feature type="domain" description="Large ribosomal subunit protein uL5 C-terminal" evidence="7">
    <location>
        <begin position="166"/>
        <end position="263"/>
    </location>
</feature>
<dbReference type="GO" id="GO:0005840">
    <property type="term" value="C:ribosome"/>
    <property type="evidence" value="ECO:0007669"/>
    <property type="project" value="UniProtKB-KW"/>
</dbReference>
<sequence>MVQPIHHTVKINKRLLSPNYPELKLAKHDIRNTAFKPAHTSQDRLQDHYTATLESDLLLINYTHNQQRQEGLKTREWDGSSPYHINRPVRPPRGRLVQTKDIKPRTWKNVPQLELIAINCFVKEAKAQSHLVIAAHLQLQQITNSKVQRVFTKSNVPQWGIRKGMPIGAKAEIFGADAHTFVTTLNELVLPRIRNFQGITNKSGDRSGNITFGLTPEDVKLFPELENNAEQWAKTFGIHITFRTTAQTDAEARILLSGLGFPFYGEEKN</sequence>
<organism evidence="8 9">
    <name type="scientific">Babjeviella inositovora NRRL Y-12698</name>
    <dbReference type="NCBI Taxonomy" id="984486"/>
    <lineage>
        <taxon>Eukaryota</taxon>
        <taxon>Fungi</taxon>
        <taxon>Dikarya</taxon>
        <taxon>Ascomycota</taxon>
        <taxon>Saccharomycotina</taxon>
        <taxon>Pichiomycetes</taxon>
        <taxon>Serinales incertae sedis</taxon>
        <taxon>Babjeviella</taxon>
    </lineage>
</organism>
<gene>
    <name evidence="8" type="ORF">BABINDRAFT_158886</name>
</gene>
<dbReference type="AlphaFoldDB" id="A0A1E3QXB9"/>
<feature type="domain" description="Large ribosomal subunit protein uL5 N-terminal" evidence="6">
    <location>
        <begin position="109"/>
        <end position="162"/>
    </location>
</feature>
<evidence type="ECO:0000259" key="6">
    <source>
        <dbReference type="Pfam" id="PF00281"/>
    </source>
</evidence>
<dbReference type="OrthoDB" id="539541at2759"/>
<dbReference type="SUPFAM" id="SSF55282">
    <property type="entry name" value="RL5-like"/>
    <property type="match status" value="1"/>
</dbReference>
<dbReference type="InterPro" id="IPR031309">
    <property type="entry name" value="Ribosomal_uL5_C"/>
</dbReference>
<dbReference type="STRING" id="984486.A0A1E3QXB9"/>
<feature type="region of interest" description="Disordered" evidence="5">
    <location>
        <begin position="71"/>
        <end position="92"/>
    </location>
</feature>
<reference evidence="9" key="1">
    <citation type="submission" date="2016-05" db="EMBL/GenBank/DDBJ databases">
        <title>Comparative genomics of biotechnologically important yeasts.</title>
        <authorList>
            <consortium name="DOE Joint Genome Institute"/>
            <person name="Riley R."/>
            <person name="Haridas S."/>
            <person name="Wolfe K.H."/>
            <person name="Lopes M.R."/>
            <person name="Hittinger C.T."/>
            <person name="Goker M."/>
            <person name="Salamov A."/>
            <person name="Wisecaver J."/>
            <person name="Long T.M."/>
            <person name="Aerts A.L."/>
            <person name="Barry K."/>
            <person name="Choi C."/>
            <person name="Clum A."/>
            <person name="Coughlan A.Y."/>
            <person name="Deshpande S."/>
            <person name="Douglass A.P."/>
            <person name="Hanson S.J."/>
            <person name="Klenk H.-P."/>
            <person name="Labutti K."/>
            <person name="Lapidus A."/>
            <person name="Lindquist E."/>
            <person name="Lipzen A."/>
            <person name="Meier-Kolthoff J.P."/>
            <person name="Ohm R.A."/>
            <person name="Otillar R.P."/>
            <person name="Pangilinan J."/>
            <person name="Peng Y."/>
            <person name="Rokas A."/>
            <person name="Rosa C.A."/>
            <person name="Scheuner C."/>
            <person name="Sibirny A.A."/>
            <person name="Slot J.C."/>
            <person name="Stielow J.B."/>
            <person name="Sun H."/>
            <person name="Kurtzman C.P."/>
            <person name="Blackwell M."/>
            <person name="Grigoriev I.V."/>
            <person name="Jeffries T.W."/>
        </authorList>
    </citation>
    <scope>NUCLEOTIDE SEQUENCE [LARGE SCALE GENOMIC DNA]</scope>
    <source>
        <strain evidence="9">NRRL Y-12698</strain>
    </source>
</reference>
<comment type="similarity">
    <text evidence="1">Belongs to the universal ribosomal protein uL5 family.</text>
</comment>
<dbReference type="GeneID" id="30145191"/>
<dbReference type="Proteomes" id="UP000094336">
    <property type="component" value="Unassembled WGS sequence"/>
</dbReference>
<dbReference type="PANTHER" id="PTHR11994">
    <property type="entry name" value="60S RIBOSOMAL PROTEIN L11-RELATED"/>
    <property type="match status" value="1"/>
</dbReference>
<dbReference type="InterPro" id="IPR002132">
    <property type="entry name" value="Ribosomal_uL5"/>
</dbReference>
<dbReference type="Pfam" id="PF00673">
    <property type="entry name" value="Ribosomal_L5_C"/>
    <property type="match status" value="1"/>
</dbReference>
<dbReference type="FunFam" id="3.30.1440.10:FF:000001">
    <property type="entry name" value="50S ribosomal protein L5"/>
    <property type="match status" value="1"/>
</dbReference>
<proteinExistence type="inferred from homology"/>
<dbReference type="Pfam" id="PF00281">
    <property type="entry name" value="Ribosomal_L5"/>
    <property type="match status" value="1"/>
</dbReference>
<accession>A0A1E3QXB9</accession>
<dbReference type="InterPro" id="IPR022803">
    <property type="entry name" value="Ribosomal_uL5_dom_sf"/>
</dbReference>
<dbReference type="GO" id="GO:0003735">
    <property type="term" value="F:structural constituent of ribosome"/>
    <property type="evidence" value="ECO:0007669"/>
    <property type="project" value="InterPro"/>
</dbReference>
<keyword evidence="9" id="KW-1185">Reference proteome</keyword>
<dbReference type="GO" id="GO:1990904">
    <property type="term" value="C:ribonucleoprotein complex"/>
    <property type="evidence" value="ECO:0007669"/>
    <property type="project" value="UniProtKB-KW"/>
</dbReference>
<dbReference type="RefSeq" id="XP_018987579.1">
    <property type="nucleotide sequence ID" value="XM_019127338.1"/>
</dbReference>
<evidence type="ECO:0000256" key="3">
    <source>
        <dbReference type="ARBA" id="ARBA00023274"/>
    </source>
</evidence>
<evidence type="ECO:0000256" key="2">
    <source>
        <dbReference type="ARBA" id="ARBA00022980"/>
    </source>
</evidence>
<name>A0A1E3QXB9_9ASCO</name>
<evidence type="ECO:0000256" key="1">
    <source>
        <dbReference type="ARBA" id="ARBA00008553"/>
    </source>
</evidence>
<evidence type="ECO:0000313" key="8">
    <source>
        <dbReference type="EMBL" id="ODQ82251.1"/>
    </source>
</evidence>
<evidence type="ECO:0000256" key="4">
    <source>
        <dbReference type="ARBA" id="ARBA00040368"/>
    </source>
</evidence>
<dbReference type="InterPro" id="IPR031310">
    <property type="entry name" value="Ribosomal_uL5_N"/>
</dbReference>
<dbReference type="GO" id="GO:0006412">
    <property type="term" value="P:translation"/>
    <property type="evidence" value="ECO:0007669"/>
    <property type="project" value="InterPro"/>
</dbReference>
<keyword evidence="2" id="KW-0689">Ribosomal protein</keyword>
<evidence type="ECO:0000259" key="7">
    <source>
        <dbReference type="Pfam" id="PF00673"/>
    </source>
</evidence>
<evidence type="ECO:0000256" key="5">
    <source>
        <dbReference type="SAM" id="MobiDB-lite"/>
    </source>
</evidence>
<keyword evidence="3" id="KW-0687">Ribonucleoprotein</keyword>
<protein>
    <recommendedName>
        <fullName evidence="4">Large ribosomal subunit protein uL5m</fullName>
    </recommendedName>
</protein>
<dbReference type="EMBL" id="KV454426">
    <property type="protein sequence ID" value="ODQ82251.1"/>
    <property type="molecule type" value="Genomic_DNA"/>
</dbReference>
<dbReference type="Gene3D" id="3.30.1440.10">
    <property type="match status" value="1"/>
</dbReference>
<evidence type="ECO:0000313" key="9">
    <source>
        <dbReference type="Proteomes" id="UP000094336"/>
    </source>
</evidence>